<dbReference type="AlphaFoldDB" id="R9HYP3"/>
<dbReference type="Proteomes" id="UP000014200">
    <property type="component" value="Unassembled WGS sequence"/>
</dbReference>
<organism evidence="3 5">
    <name type="scientific">Phocaeicola sartorii</name>
    <dbReference type="NCBI Taxonomy" id="671267"/>
    <lineage>
        <taxon>Bacteria</taxon>
        <taxon>Pseudomonadati</taxon>
        <taxon>Bacteroidota</taxon>
        <taxon>Bacteroidia</taxon>
        <taxon>Bacteroidales</taxon>
        <taxon>Bacteroidaceae</taxon>
        <taxon>Phocaeicola</taxon>
    </lineage>
</organism>
<accession>R9HYP3</accession>
<dbReference type="EMBL" id="SRYJ01000023">
    <property type="protein sequence ID" value="TGY69981.1"/>
    <property type="molecule type" value="Genomic_DNA"/>
</dbReference>
<dbReference type="RefSeq" id="WP_016278337.1">
    <property type="nucleotide sequence ID" value="NZ_CAJUNV010000009.1"/>
</dbReference>
<evidence type="ECO:0000259" key="2">
    <source>
        <dbReference type="PROSITE" id="PS50006"/>
    </source>
</evidence>
<evidence type="ECO:0000313" key="5">
    <source>
        <dbReference type="Proteomes" id="UP000014200"/>
    </source>
</evidence>
<evidence type="ECO:0000313" key="6">
    <source>
        <dbReference type="Proteomes" id="UP000310760"/>
    </source>
</evidence>
<evidence type="ECO:0000256" key="1">
    <source>
        <dbReference type="SAM" id="Phobius"/>
    </source>
</evidence>
<dbReference type="Proteomes" id="UP000310760">
    <property type="component" value="Unassembled WGS sequence"/>
</dbReference>
<dbReference type="STRING" id="1235788.C802_04121"/>
<feature type="transmembrane region" description="Helical" evidence="1">
    <location>
        <begin position="193"/>
        <end position="215"/>
    </location>
</feature>
<feature type="transmembrane region" description="Helical" evidence="1">
    <location>
        <begin position="236"/>
        <end position="260"/>
    </location>
</feature>
<dbReference type="GeneID" id="82155351"/>
<reference evidence="4 6" key="2">
    <citation type="submission" date="2019-04" db="EMBL/GenBank/DDBJ databases">
        <title>Microbes associate with the intestines of laboratory mice.</title>
        <authorList>
            <person name="Navarre W."/>
            <person name="Wong E."/>
            <person name="Huang K."/>
            <person name="Tropini C."/>
            <person name="Ng K."/>
            <person name="Yu B."/>
        </authorList>
    </citation>
    <scope>NUCLEOTIDE SEQUENCE [LARGE SCALE GENOMIC DNA]</scope>
    <source>
        <strain evidence="4 6">NM22_B1</strain>
    </source>
</reference>
<dbReference type="HOGENOM" id="CLU_1044494_0_0_10"/>
<keyword evidence="5" id="KW-1185">Reference proteome</keyword>
<proteinExistence type="predicted"/>
<keyword evidence="1" id="KW-0812">Transmembrane</keyword>
<dbReference type="Gene3D" id="2.60.200.20">
    <property type="match status" value="1"/>
</dbReference>
<comment type="caution">
    <text evidence="3">The sequence shown here is derived from an EMBL/GenBank/DDBJ whole genome shotgun (WGS) entry which is preliminary data.</text>
</comment>
<dbReference type="Pfam" id="PF00498">
    <property type="entry name" value="FHA"/>
    <property type="match status" value="1"/>
</dbReference>
<gene>
    <name evidence="3" type="ORF">C802_04121</name>
    <name evidence="4" type="ORF">E5339_11510</name>
</gene>
<keyword evidence="1" id="KW-0472">Membrane</keyword>
<dbReference type="OrthoDB" id="154568at2"/>
<feature type="domain" description="FHA" evidence="2">
    <location>
        <begin position="5"/>
        <end position="55"/>
    </location>
</feature>
<dbReference type="EMBL" id="ASSP01000025">
    <property type="protein sequence ID" value="EOS09128.1"/>
    <property type="molecule type" value="Genomic_DNA"/>
</dbReference>
<name>R9HYP3_9BACT</name>
<dbReference type="PROSITE" id="PS50006">
    <property type="entry name" value="FHA_DOMAIN"/>
    <property type="match status" value="1"/>
</dbReference>
<feature type="transmembrane region" description="Helical" evidence="1">
    <location>
        <begin position="169"/>
        <end position="187"/>
    </location>
</feature>
<keyword evidence="1" id="KW-1133">Transmembrane helix</keyword>
<reference evidence="3 5" key="1">
    <citation type="submission" date="2013-04" db="EMBL/GenBank/DDBJ databases">
        <title>The Genome Sequence of Bacteroides massiliensis dnLKV3.</title>
        <authorList>
            <consortium name="The Broad Institute Genomics Platform"/>
            <consortium name="The Broad Institute Genome Sequencing Center for Infectious Disease"/>
            <person name="Earl A."/>
            <person name="Xavier R."/>
            <person name="Kuhn K."/>
            <person name="Stappenbeck T."/>
            <person name="Walker B."/>
            <person name="Young S."/>
            <person name="Zeng Q."/>
            <person name="Gargeya S."/>
            <person name="Fitzgerald M."/>
            <person name="Haas B."/>
            <person name="Abouelleil A."/>
            <person name="Allen A.W."/>
            <person name="Alvarado L."/>
            <person name="Arachchi H.M."/>
            <person name="Berlin A.M."/>
            <person name="Chapman S.B."/>
            <person name="Gainer-Dewar J."/>
            <person name="Goldberg J."/>
            <person name="Griggs A."/>
            <person name="Gujja S."/>
            <person name="Hansen M."/>
            <person name="Howarth C."/>
            <person name="Imamovic A."/>
            <person name="Ireland A."/>
            <person name="Larimer J."/>
            <person name="McCowan C."/>
            <person name="Murphy C."/>
            <person name="Pearson M."/>
            <person name="Poon T.W."/>
            <person name="Priest M."/>
            <person name="Roberts A."/>
            <person name="Saif S."/>
            <person name="Shea T."/>
            <person name="Sisk P."/>
            <person name="Sykes S."/>
            <person name="Wortman J."/>
            <person name="Nusbaum C."/>
            <person name="Birren B."/>
        </authorList>
    </citation>
    <scope>NUCLEOTIDE SEQUENCE [LARGE SCALE GENOMIC DNA]</scope>
    <source>
        <strain evidence="3">DnLKV3</strain>
        <strain evidence="5">dnLKV3</strain>
    </source>
</reference>
<evidence type="ECO:0000313" key="3">
    <source>
        <dbReference type="EMBL" id="EOS09128.1"/>
    </source>
</evidence>
<sequence length="266" mass="30542">MEQKITIGRNPKSTVRIEERWDTVSNDHATIERRGDALLFFDHSSNGTIINGQKVQNTNVGIYPGDKILLAGVFELDWNIINRYFPYQHRPTVTRNIHGGEQNTGRRTVQMDNFSRRDNVQSMGRQTEQFTPGAVKDVSQNYVRPDRRENYGQANVYSQADMDRAMEKWNWGAFFCSWLWAVVHKMYWPLAILIIGGIPYVGQVCSLCLSVYLGLKGSRIAWESGKYKDFEAYKKAQHNWAVGGVIWFLISLVSSAYLVYTTLSIL</sequence>
<dbReference type="SMART" id="SM00240">
    <property type="entry name" value="FHA"/>
    <property type="match status" value="1"/>
</dbReference>
<dbReference type="PATRIC" id="fig|1235788.3.peg.4223"/>
<evidence type="ECO:0000313" key="4">
    <source>
        <dbReference type="EMBL" id="TGY69981.1"/>
    </source>
</evidence>
<dbReference type="InterPro" id="IPR000253">
    <property type="entry name" value="FHA_dom"/>
</dbReference>
<dbReference type="InterPro" id="IPR008984">
    <property type="entry name" value="SMAD_FHA_dom_sf"/>
</dbReference>
<protein>
    <submittedName>
        <fullName evidence="4">FHA domain-containing protein</fullName>
    </submittedName>
</protein>
<dbReference type="SUPFAM" id="SSF49879">
    <property type="entry name" value="SMAD/FHA domain"/>
    <property type="match status" value="1"/>
</dbReference>